<evidence type="ECO:0000256" key="1">
    <source>
        <dbReference type="SAM" id="Phobius"/>
    </source>
</evidence>
<sequence length="143" mass="15910">MKRVCHYVFQTDVSTIPLILLWSQTNVQHFMALTHLSQTNTQVSIQEIHIRPMNSSSVAHRQVAIQFSLGHSRNAKKQSATKVMLAVGVLLLPVLTMNSALLLSSDDSIRVILDIFLSFATQPSGDVRSNSENYVCSCNLIEI</sequence>
<evidence type="ECO:0000313" key="2">
    <source>
        <dbReference type="EMBL" id="ORY84952.1"/>
    </source>
</evidence>
<protein>
    <submittedName>
        <fullName evidence="2">Uncharacterized protein</fullName>
    </submittedName>
</protein>
<dbReference type="RefSeq" id="XP_040726735.1">
    <property type="nucleotide sequence ID" value="XM_040868916.1"/>
</dbReference>
<reference evidence="2 3" key="1">
    <citation type="submission" date="2016-07" db="EMBL/GenBank/DDBJ databases">
        <title>Pervasive Adenine N6-methylation of Active Genes in Fungi.</title>
        <authorList>
            <consortium name="DOE Joint Genome Institute"/>
            <person name="Mondo S.J."/>
            <person name="Dannebaum R.O."/>
            <person name="Kuo R.C."/>
            <person name="Labutti K."/>
            <person name="Haridas S."/>
            <person name="Kuo A."/>
            <person name="Salamov A."/>
            <person name="Ahrendt S.R."/>
            <person name="Lipzen A."/>
            <person name="Sullivan W."/>
            <person name="Andreopoulos W.B."/>
            <person name="Clum A."/>
            <person name="Lindquist E."/>
            <person name="Daum C."/>
            <person name="Ramamoorthy G.K."/>
            <person name="Gryganskyi A."/>
            <person name="Culley D."/>
            <person name="Magnuson J.K."/>
            <person name="James T.Y."/>
            <person name="O'Malley M.A."/>
            <person name="Stajich J.E."/>
            <person name="Spatafora J.W."/>
            <person name="Visel A."/>
            <person name="Grigoriev I.V."/>
        </authorList>
    </citation>
    <scope>NUCLEOTIDE SEQUENCE [LARGE SCALE GENOMIC DNA]</scope>
    <source>
        <strain evidence="2 3">12-1054</strain>
    </source>
</reference>
<dbReference type="GeneID" id="63785515"/>
<gene>
    <name evidence="2" type="ORF">BCR37DRAFT_377867</name>
</gene>
<keyword evidence="3" id="KW-1185">Reference proteome</keyword>
<evidence type="ECO:0000313" key="3">
    <source>
        <dbReference type="Proteomes" id="UP000193685"/>
    </source>
</evidence>
<feature type="transmembrane region" description="Helical" evidence="1">
    <location>
        <begin position="83"/>
        <end position="103"/>
    </location>
</feature>
<keyword evidence="1" id="KW-0812">Transmembrane</keyword>
<comment type="caution">
    <text evidence="2">The sequence shown here is derived from an EMBL/GenBank/DDBJ whole genome shotgun (WGS) entry which is preliminary data.</text>
</comment>
<keyword evidence="1" id="KW-0472">Membrane</keyword>
<keyword evidence="1" id="KW-1133">Transmembrane helix</keyword>
<dbReference type="EMBL" id="MCFI01000005">
    <property type="protein sequence ID" value="ORY84952.1"/>
    <property type="molecule type" value="Genomic_DNA"/>
</dbReference>
<name>A0A1Y2FLU1_PROLT</name>
<accession>A0A1Y2FLU1</accession>
<dbReference type="Proteomes" id="UP000193685">
    <property type="component" value="Unassembled WGS sequence"/>
</dbReference>
<dbReference type="AlphaFoldDB" id="A0A1Y2FLU1"/>
<organism evidence="2 3">
    <name type="scientific">Protomyces lactucae-debilis</name>
    <dbReference type="NCBI Taxonomy" id="2754530"/>
    <lineage>
        <taxon>Eukaryota</taxon>
        <taxon>Fungi</taxon>
        <taxon>Dikarya</taxon>
        <taxon>Ascomycota</taxon>
        <taxon>Taphrinomycotina</taxon>
        <taxon>Taphrinomycetes</taxon>
        <taxon>Taphrinales</taxon>
        <taxon>Protomycetaceae</taxon>
        <taxon>Protomyces</taxon>
    </lineage>
</organism>
<proteinExistence type="predicted"/>